<feature type="domain" description="HTH tetR-type" evidence="4">
    <location>
        <begin position="37"/>
        <end position="96"/>
    </location>
</feature>
<gene>
    <name evidence="5" type="ORF">IM725_12005</name>
</gene>
<evidence type="ECO:0000256" key="3">
    <source>
        <dbReference type="SAM" id="MobiDB-lite"/>
    </source>
</evidence>
<organism evidence="5 6">
    <name type="scientific">Ramlibacter aquaticus</name>
    <dbReference type="NCBI Taxonomy" id="2780094"/>
    <lineage>
        <taxon>Bacteria</taxon>
        <taxon>Pseudomonadati</taxon>
        <taxon>Pseudomonadota</taxon>
        <taxon>Betaproteobacteria</taxon>
        <taxon>Burkholderiales</taxon>
        <taxon>Comamonadaceae</taxon>
        <taxon>Ramlibacter</taxon>
    </lineage>
</organism>
<name>A0ABR9SG17_9BURK</name>
<dbReference type="EMBL" id="JADDOJ010000045">
    <property type="protein sequence ID" value="MBE7941295.1"/>
    <property type="molecule type" value="Genomic_DNA"/>
</dbReference>
<keyword evidence="6" id="KW-1185">Reference proteome</keyword>
<dbReference type="PANTHER" id="PTHR30055">
    <property type="entry name" value="HTH-TYPE TRANSCRIPTIONAL REGULATOR RUTR"/>
    <property type="match status" value="1"/>
</dbReference>
<dbReference type="Gene3D" id="1.10.357.10">
    <property type="entry name" value="Tetracycline Repressor, domain 2"/>
    <property type="match status" value="1"/>
</dbReference>
<protein>
    <submittedName>
        <fullName evidence="5">TetR/AcrR family transcriptional regulator</fullName>
    </submittedName>
</protein>
<keyword evidence="1 2" id="KW-0238">DNA-binding</keyword>
<dbReference type="SUPFAM" id="SSF46689">
    <property type="entry name" value="Homeodomain-like"/>
    <property type="match status" value="1"/>
</dbReference>
<evidence type="ECO:0000256" key="1">
    <source>
        <dbReference type="ARBA" id="ARBA00023125"/>
    </source>
</evidence>
<dbReference type="PRINTS" id="PR00455">
    <property type="entry name" value="HTHTETR"/>
</dbReference>
<dbReference type="Pfam" id="PF00440">
    <property type="entry name" value="TetR_N"/>
    <property type="match status" value="1"/>
</dbReference>
<dbReference type="InterPro" id="IPR050109">
    <property type="entry name" value="HTH-type_TetR-like_transc_reg"/>
</dbReference>
<comment type="caution">
    <text evidence="5">The sequence shown here is derived from an EMBL/GenBank/DDBJ whole genome shotgun (WGS) entry which is preliminary data.</text>
</comment>
<accession>A0ABR9SG17</accession>
<sequence>MLRMVDSLVNSGRPGTNPEAAEPSGRAAPVRRRMSTAEREKHIVEGAIAFFSEHGFDAQMRELASAIGVTHTLVYHYFPTKQALVDRVYLEVFEGRWKPEWETLLDDRSILVQDKLVRFYVDYARTVLTREFVRILIFSGLTDRSITGRFFDMLGDRLFPRLVRETRRHRGSASRARPTAREHELLMGLHGGIFYGGMRAFVYGRAIHPDMDRLDDETLIADRVRSYLDASLALEPAGAAVPKPARKKA</sequence>
<feature type="region of interest" description="Disordered" evidence="3">
    <location>
        <begin position="9"/>
        <end position="32"/>
    </location>
</feature>
<dbReference type="InterPro" id="IPR009057">
    <property type="entry name" value="Homeodomain-like_sf"/>
</dbReference>
<feature type="DNA-binding region" description="H-T-H motif" evidence="2">
    <location>
        <begin position="59"/>
        <end position="78"/>
    </location>
</feature>
<evidence type="ECO:0000313" key="6">
    <source>
        <dbReference type="Proteomes" id="UP000715965"/>
    </source>
</evidence>
<proteinExistence type="predicted"/>
<dbReference type="PROSITE" id="PS50977">
    <property type="entry name" value="HTH_TETR_2"/>
    <property type="match status" value="1"/>
</dbReference>
<dbReference type="PANTHER" id="PTHR30055:SF181">
    <property type="entry name" value="BLR6905 PROTEIN"/>
    <property type="match status" value="1"/>
</dbReference>
<reference evidence="5 6" key="1">
    <citation type="submission" date="2020-10" db="EMBL/GenBank/DDBJ databases">
        <title>Draft genome of Ramlibacter aquaticus LMG 30558.</title>
        <authorList>
            <person name="Props R."/>
        </authorList>
    </citation>
    <scope>NUCLEOTIDE SEQUENCE [LARGE SCALE GENOMIC DNA]</scope>
    <source>
        <strain evidence="5 6">LMG 30558</strain>
    </source>
</reference>
<dbReference type="Proteomes" id="UP000715965">
    <property type="component" value="Unassembled WGS sequence"/>
</dbReference>
<evidence type="ECO:0000256" key="2">
    <source>
        <dbReference type="PROSITE-ProRule" id="PRU00335"/>
    </source>
</evidence>
<evidence type="ECO:0000259" key="4">
    <source>
        <dbReference type="PROSITE" id="PS50977"/>
    </source>
</evidence>
<dbReference type="InterPro" id="IPR001647">
    <property type="entry name" value="HTH_TetR"/>
</dbReference>
<evidence type="ECO:0000313" key="5">
    <source>
        <dbReference type="EMBL" id="MBE7941295.1"/>
    </source>
</evidence>